<comment type="similarity">
    <text evidence="4 33">Belongs to the FMO family.</text>
</comment>
<dbReference type="GO" id="GO:0006629">
    <property type="term" value="P:lipid metabolic process"/>
    <property type="evidence" value="ECO:0007669"/>
    <property type="project" value="UniProtKB-KW"/>
</dbReference>
<dbReference type="InterPro" id="IPR036938">
    <property type="entry name" value="PAP2/HPO_sf"/>
</dbReference>
<evidence type="ECO:0000256" key="26">
    <source>
        <dbReference type="ARBA" id="ARBA00048041"/>
    </source>
</evidence>
<keyword evidence="14 33" id="KW-0560">Oxidoreductase</keyword>
<evidence type="ECO:0000256" key="5">
    <source>
        <dbReference type="ARBA" id="ARBA00022481"/>
    </source>
</evidence>
<keyword evidence="11" id="KW-0492">Microsome</keyword>
<dbReference type="Gene3D" id="3.50.50.60">
    <property type="entry name" value="FAD/NAD(P)-binding domain"/>
    <property type="match status" value="1"/>
</dbReference>
<gene>
    <name evidence="37" type="ORF">Q5P01_016286</name>
</gene>
<keyword evidence="7 33" id="KW-0285">Flavoprotein</keyword>
<feature type="domain" description="Phosphatidic acid phosphatase type 2/haloperoxidase" evidence="36">
    <location>
        <begin position="150"/>
        <end position="262"/>
    </location>
</feature>
<feature type="transmembrane region" description="Helical" evidence="35">
    <location>
        <begin position="151"/>
        <end position="173"/>
    </location>
</feature>
<dbReference type="PRINTS" id="PR01125">
    <property type="entry name" value="FMOXYGENASE5"/>
</dbReference>
<keyword evidence="10 33" id="KW-0274">FAD</keyword>
<evidence type="ECO:0000256" key="21">
    <source>
        <dbReference type="ARBA" id="ARBA00047426"/>
    </source>
</evidence>
<dbReference type="InterPro" id="IPR000326">
    <property type="entry name" value="PAP2/HPO"/>
</dbReference>
<keyword evidence="17 35" id="KW-0472">Membrane</keyword>
<evidence type="ECO:0000256" key="14">
    <source>
        <dbReference type="ARBA" id="ARBA00023002"/>
    </source>
</evidence>
<evidence type="ECO:0000256" key="28">
    <source>
        <dbReference type="ARBA" id="ARBA00048459"/>
    </source>
</evidence>
<sequence length="820" mass="91721">MPSPKAKNPGRSGGSPVLGGYEFLSLTKPLSRSSPPHLQRQGSDPTTARLRASESPTRRRGSGSSTGSASGPPEEDTIRLNPSFVRVALSSLLAIDLWLSKRMGVCACEDSSWGSVRPLMKLVEVSGHGIPWLAGTAYCLYKSDSAAGQEVMLNLLMGLLLDLVLVAIVKAVVRRRRPAHNRMDMFATFSVDCYSFPSGHATRAAMCGRFLLSHLVLAAPLRVLVLLWSGLVGLSRVLLGRHNVTDVMFGFWMGYLSKTSWQGSSSIMVHTVAVIGAGPSGLTSVKACLEEGLVPTCFESSDDIGGLWKLKEGSEPNRASIYRSLTINISKEMGCYSDFPVPADYPNYMHHSKILKYFRMYAEHFKLLQHVRFQTSVKSVRQRPDFSRSGQWEVVTENKDGQEERHVFDAVICCSGHYNYPNLPLKDFPGIETFEGKYFHSWDYKGPEDMYGKRVVVIGIGNSGGDIAVEGSRVAEQVYMSTRRGAWVIRQVSDNGLPVDMKYNTRFVHFLFQLLPMRFLNWFAEKKLNAMYDHTTYGLKPKHRFFSQNPVINDDLPFKILSGAVVIKPNVKEIRGSTVVFDDDSIVEKVDMIVFATGYNYDFPYLANNVVYKSGHRVGLYKHILAPHLEHPTLAVVGFIHALGGIMPLAEMQARWVARVFKEHIKLPLNQVMIKAVEKDSKTIEKNYVVSKLTPLHVDFVSYMDDLAGEAGVRPSLLRLLFTDYPLFKRVFWGPITTYQYRLLGPGKWEGARRAIFTQFDRVYRPLKTRQMVEQENSTASTLIKLSLTIMAGGAAIYYVHVRNPNAVSTLMSKIGPQTV</sequence>
<evidence type="ECO:0000256" key="11">
    <source>
        <dbReference type="ARBA" id="ARBA00022848"/>
    </source>
</evidence>
<dbReference type="SMART" id="SM00014">
    <property type="entry name" value="acidPPc"/>
    <property type="match status" value="1"/>
</dbReference>
<comment type="caution">
    <text evidence="37">The sequence shown here is derived from an EMBL/GenBank/DDBJ whole genome shotgun (WGS) entry which is preliminary data.</text>
</comment>
<evidence type="ECO:0000256" key="31">
    <source>
        <dbReference type="ARBA" id="ARBA00049443"/>
    </source>
</evidence>
<comment type="catalytic activity">
    <reaction evidence="27">
        <text>trimethylamine + NADPH + O2 = trimethylamine N-oxide + NADP(+) + H2O</text>
        <dbReference type="Rhea" id="RHEA:31979"/>
        <dbReference type="ChEBI" id="CHEBI:15377"/>
        <dbReference type="ChEBI" id="CHEBI:15379"/>
        <dbReference type="ChEBI" id="CHEBI:15724"/>
        <dbReference type="ChEBI" id="CHEBI:57783"/>
        <dbReference type="ChEBI" id="CHEBI:58349"/>
        <dbReference type="ChEBI" id="CHEBI:58389"/>
        <dbReference type="EC" id="1.14.13.148"/>
    </reaction>
    <physiologicalReaction direction="left-to-right" evidence="27">
        <dbReference type="Rhea" id="RHEA:31980"/>
    </physiologicalReaction>
</comment>
<evidence type="ECO:0000256" key="19">
    <source>
        <dbReference type="ARBA" id="ARBA00045957"/>
    </source>
</evidence>
<evidence type="ECO:0000256" key="3">
    <source>
        <dbReference type="ARBA" id="ARBA00004524"/>
    </source>
</evidence>
<dbReference type="GO" id="GO:0050660">
    <property type="term" value="F:flavin adenine dinucleotide binding"/>
    <property type="evidence" value="ECO:0007669"/>
    <property type="project" value="InterPro"/>
</dbReference>
<dbReference type="SUPFAM" id="SSF48317">
    <property type="entry name" value="Acid phosphatase/Vanadium-dependent haloperoxidase"/>
    <property type="match status" value="1"/>
</dbReference>
<feature type="compositionally biased region" description="Polar residues" evidence="34">
    <location>
        <begin position="28"/>
        <end position="46"/>
    </location>
</feature>
<evidence type="ECO:0000256" key="27">
    <source>
        <dbReference type="ARBA" id="ARBA00048088"/>
    </source>
</evidence>
<evidence type="ECO:0000256" key="24">
    <source>
        <dbReference type="ARBA" id="ARBA00047864"/>
    </source>
</evidence>
<feature type="transmembrane region" description="Helical" evidence="35">
    <location>
        <begin position="210"/>
        <end position="231"/>
    </location>
</feature>
<dbReference type="InterPro" id="IPR002257">
    <property type="entry name" value="Flavin_mOase_5"/>
</dbReference>
<keyword evidence="12" id="KW-0521">NADP</keyword>
<evidence type="ECO:0000256" key="30">
    <source>
        <dbReference type="ARBA" id="ARBA00048990"/>
    </source>
</evidence>
<evidence type="ECO:0000313" key="38">
    <source>
        <dbReference type="Proteomes" id="UP001187415"/>
    </source>
</evidence>
<dbReference type="FunFam" id="3.50.50.60:FF:000159">
    <property type="entry name" value="Dimethylaniline monooxygenase [N-oxide-forming]"/>
    <property type="match status" value="1"/>
</dbReference>
<keyword evidence="16" id="KW-0443">Lipid metabolism</keyword>
<dbReference type="PRINTS" id="PR00370">
    <property type="entry name" value="FMOXYGENASE"/>
</dbReference>
<keyword evidence="38" id="KW-1185">Reference proteome</keyword>
<evidence type="ECO:0000256" key="34">
    <source>
        <dbReference type="SAM" id="MobiDB-lite"/>
    </source>
</evidence>
<keyword evidence="5" id="KW-0488">Methylation</keyword>
<evidence type="ECO:0000256" key="20">
    <source>
        <dbReference type="ARBA" id="ARBA00047338"/>
    </source>
</evidence>
<comment type="catalytic activity">
    <reaction evidence="26">
        <text>hypotaurine + NADPH + O2 + H(+) = taurine + NADP(+) + H2O</text>
        <dbReference type="Rhea" id="RHEA:69819"/>
        <dbReference type="ChEBI" id="CHEBI:15377"/>
        <dbReference type="ChEBI" id="CHEBI:15378"/>
        <dbReference type="ChEBI" id="CHEBI:15379"/>
        <dbReference type="ChEBI" id="CHEBI:57783"/>
        <dbReference type="ChEBI" id="CHEBI:57853"/>
        <dbReference type="ChEBI" id="CHEBI:58349"/>
        <dbReference type="ChEBI" id="CHEBI:507393"/>
        <dbReference type="EC" id="1.14.13.8"/>
    </reaction>
    <physiologicalReaction direction="left-to-right" evidence="26">
        <dbReference type="Rhea" id="RHEA:69820"/>
    </physiologicalReaction>
</comment>
<keyword evidence="6" id="KW-0597">Phosphoprotein</keyword>
<dbReference type="Proteomes" id="UP001187415">
    <property type="component" value="Unassembled WGS sequence"/>
</dbReference>
<feature type="region of interest" description="Disordered" evidence="34">
    <location>
        <begin position="1"/>
        <end position="77"/>
    </location>
</feature>
<dbReference type="InterPro" id="IPR000960">
    <property type="entry name" value="Flavin_mOase"/>
</dbReference>
<organism evidence="37 38">
    <name type="scientific">Channa striata</name>
    <name type="common">Snakehead murrel</name>
    <name type="synonym">Ophicephalus striatus</name>
    <dbReference type="NCBI Taxonomy" id="64152"/>
    <lineage>
        <taxon>Eukaryota</taxon>
        <taxon>Metazoa</taxon>
        <taxon>Chordata</taxon>
        <taxon>Craniata</taxon>
        <taxon>Vertebrata</taxon>
        <taxon>Euteleostomi</taxon>
        <taxon>Actinopterygii</taxon>
        <taxon>Neopterygii</taxon>
        <taxon>Teleostei</taxon>
        <taxon>Neoteleostei</taxon>
        <taxon>Acanthomorphata</taxon>
        <taxon>Anabantaria</taxon>
        <taxon>Anabantiformes</taxon>
        <taxon>Channoidei</taxon>
        <taxon>Channidae</taxon>
        <taxon>Channa</taxon>
    </lineage>
</organism>
<evidence type="ECO:0000256" key="15">
    <source>
        <dbReference type="ARBA" id="ARBA00023033"/>
    </source>
</evidence>
<comment type="catalytic activity">
    <reaction evidence="24">
        <text>NADPH + O2 + H(+) = H2O2 + NADP(+)</text>
        <dbReference type="Rhea" id="RHEA:11260"/>
        <dbReference type="ChEBI" id="CHEBI:15378"/>
        <dbReference type="ChEBI" id="CHEBI:15379"/>
        <dbReference type="ChEBI" id="CHEBI:16240"/>
        <dbReference type="ChEBI" id="CHEBI:57783"/>
        <dbReference type="ChEBI" id="CHEBI:58349"/>
        <dbReference type="EC" id="1.6.3.1"/>
    </reaction>
    <physiologicalReaction direction="left-to-right" evidence="24">
        <dbReference type="Rhea" id="RHEA:11261"/>
    </physiologicalReaction>
</comment>
<evidence type="ECO:0000256" key="22">
    <source>
        <dbReference type="ARBA" id="ARBA00047574"/>
    </source>
</evidence>
<evidence type="ECO:0000256" key="12">
    <source>
        <dbReference type="ARBA" id="ARBA00022857"/>
    </source>
</evidence>
<dbReference type="InterPro" id="IPR050346">
    <property type="entry name" value="FMO-like"/>
</dbReference>
<evidence type="ECO:0000256" key="32">
    <source>
        <dbReference type="ARBA" id="ARBA00049475"/>
    </source>
</evidence>
<dbReference type="Pfam" id="PF00743">
    <property type="entry name" value="FMO-like"/>
    <property type="match status" value="1"/>
</dbReference>
<proteinExistence type="inferred from homology"/>
<keyword evidence="15 33" id="KW-0503">Monooxygenase</keyword>
<evidence type="ECO:0000256" key="8">
    <source>
        <dbReference type="ARBA" id="ARBA00022692"/>
    </source>
</evidence>
<keyword evidence="13 35" id="KW-1133">Transmembrane helix</keyword>
<evidence type="ECO:0000256" key="2">
    <source>
        <dbReference type="ARBA" id="ARBA00004389"/>
    </source>
</evidence>
<comment type="catalytic activity">
    <reaction evidence="29">
        <text>(2E)-geranial + NADPH + O2 + H(+) = (1E)-2,6-dimethylhepta-1,5-dien-1-yl formate + NADP(+) + H2O</text>
        <dbReference type="Rhea" id="RHEA:54860"/>
        <dbReference type="ChEBI" id="CHEBI:15377"/>
        <dbReference type="ChEBI" id="CHEBI:15378"/>
        <dbReference type="ChEBI" id="CHEBI:15379"/>
        <dbReference type="ChEBI" id="CHEBI:16980"/>
        <dbReference type="ChEBI" id="CHEBI:57783"/>
        <dbReference type="ChEBI" id="CHEBI:58349"/>
        <dbReference type="ChEBI" id="CHEBI:138375"/>
    </reaction>
    <physiologicalReaction direction="left-to-right" evidence="29">
        <dbReference type="Rhea" id="RHEA:54861"/>
    </physiologicalReaction>
</comment>
<evidence type="ECO:0000256" key="9">
    <source>
        <dbReference type="ARBA" id="ARBA00022824"/>
    </source>
</evidence>
<dbReference type="EC" id="1.-.-.-" evidence="33"/>
<evidence type="ECO:0000256" key="23">
    <source>
        <dbReference type="ARBA" id="ARBA00047855"/>
    </source>
</evidence>
<comment type="catalytic activity">
    <reaction evidence="32">
        <text>octan-3-one + NADPH + O2 + H(+) = pentyl propanoate + NADP(+) + H2O</text>
        <dbReference type="Rhea" id="RHEA:54840"/>
        <dbReference type="ChEBI" id="CHEBI:15377"/>
        <dbReference type="ChEBI" id="CHEBI:15378"/>
        <dbReference type="ChEBI" id="CHEBI:15379"/>
        <dbReference type="ChEBI" id="CHEBI:57783"/>
        <dbReference type="ChEBI" id="CHEBI:58349"/>
        <dbReference type="ChEBI" id="CHEBI:80946"/>
        <dbReference type="ChEBI" id="CHEBI:87373"/>
    </reaction>
    <physiologicalReaction direction="left-to-right" evidence="32">
        <dbReference type="Rhea" id="RHEA:54841"/>
    </physiologicalReaction>
</comment>
<comment type="catalytic activity">
    <reaction evidence="21">
        <text>hexan-3-one + NADPH + O2 + H(+) = propyl propanoate + NADP(+) + H2O</text>
        <dbReference type="Rhea" id="RHEA:54848"/>
        <dbReference type="ChEBI" id="CHEBI:15377"/>
        <dbReference type="ChEBI" id="CHEBI:15378"/>
        <dbReference type="ChEBI" id="CHEBI:15379"/>
        <dbReference type="ChEBI" id="CHEBI:57783"/>
        <dbReference type="ChEBI" id="CHEBI:58349"/>
        <dbReference type="ChEBI" id="CHEBI:89828"/>
        <dbReference type="ChEBI" id="CHEBI:89891"/>
    </reaction>
    <physiologicalReaction direction="left-to-right" evidence="21">
        <dbReference type="Rhea" id="RHEA:54849"/>
    </physiologicalReaction>
</comment>
<keyword evidence="9" id="KW-0256">Endoplasmic reticulum</keyword>
<evidence type="ECO:0000256" key="4">
    <source>
        <dbReference type="ARBA" id="ARBA00009183"/>
    </source>
</evidence>
<reference evidence="37" key="1">
    <citation type="submission" date="2023-07" db="EMBL/GenBank/DDBJ databases">
        <title>Chromosome-level Genome Assembly of Striped Snakehead (Channa striata).</title>
        <authorList>
            <person name="Liu H."/>
        </authorList>
    </citation>
    <scope>NUCLEOTIDE SEQUENCE</scope>
    <source>
        <strain evidence="37">Gz</strain>
        <tissue evidence="37">Muscle</tissue>
    </source>
</reference>
<comment type="catalytic activity">
    <reaction evidence="23">
        <text>sulcatone + NADPH + O2 + H(+) = 4-methylpent-3-en-1-yl acetate + NADP(+) + H2O</text>
        <dbReference type="Rhea" id="RHEA:54864"/>
        <dbReference type="ChEBI" id="CHEBI:15377"/>
        <dbReference type="ChEBI" id="CHEBI:15378"/>
        <dbReference type="ChEBI" id="CHEBI:15379"/>
        <dbReference type="ChEBI" id="CHEBI:16310"/>
        <dbReference type="ChEBI" id="CHEBI:57783"/>
        <dbReference type="ChEBI" id="CHEBI:58349"/>
        <dbReference type="ChEBI" id="CHEBI:138373"/>
    </reaction>
    <physiologicalReaction direction="left-to-right" evidence="23">
        <dbReference type="Rhea" id="RHEA:54865"/>
    </physiologicalReaction>
</comment>
<dbReference type="GO" id="GO:0016174">
    <property type="term" value="F:NAD(P)H oxidase H2O2-forming activity"/>
    <property type="evidence" value="ECO:0007669"/>
    <property type="project" value="UniProtKB-EC"/>
</dbReference>
<keyword evidence="8 35" id="KW-0812">Transmembrane</keyword>
<evidence type="ECO:0000256" key="29">
    <source>
        <dbReference type="ARBA" id="ARBA00048989"/>
    </source>
</evidence>
<evidence type="ECO:0000313" key="37">
    <source>
        <dbReference type="EMBL" id="KAK2835802.1"/>
    </source>
</evidence>
<evidence type="ECO:0000256" key="35">
    <source>
        <dbReference type="SAM" id="Phobius"/>
    </source>
</evidence>
<comment type="catalytic activity">
    <reaction evidence="22">
        <text>heptan-2-one + NADPH + O2 + H(+) = pentyl acetate + NADP(+) + H2O</text>
        <dbReference type="Rhea" id="RHEA:54836"/>
        <dbReference type="ChEBI" id="CHEBI:5672"/>
        <dbReference type="ChEBI" id="CHEBI:15377"/>
        <dbReference type="ChEBI" id="CHEBI:15378"/>
        <dbReference type="ChEBI" id="CHEBI:15379"/>
        <dbReference type="ChEBI" id="CHEBI:57783"/>
        <dbReference type="ChEBI" id="CHEBI:58349"/>
        <dbReference type="ChEBI" id="CHEBI:87362"/>
    </reaction>
    <physiologicalReaction direction="left-to-right" evidence="22">
        <dbReference type="Rhea" id="RHEA:54837"/>
    </physiologicalReaction>
</comment>
<comment type="function">
    <text evidence="19">Broad spectrum monooxygenase that catalyzes the oxygenation of a wide variety of nitrogen- and sulfur-containing compounds including xenobiotics. Catalyzes the S-oxygenation of hypotaurine to produce taurine, an organic osmolyte involved in cell volume regulation as well as a variety of cytoprotective and developmental processes. In vitro, catalyzes the N-oxygenation of trimethylamine (TMA) to produce trimethylamine N-oxide (TMAO) and could therefore participate to the detoxification of this compound that is generated by the action of gut microbiota from dietary precursors such as choline, choline containing compounds, betaine or L-carnitine.</text>
</comment>
<dbReference type="Pfam" id="PF01569">
    <property type="entry name" value="PAP2"/>
    <property type="match status" value="1"/>
</dbReference>
<evidence type="ECO:0000256" key="7">
    <source>
        <dbReference type="ARBA" id="ARBA00022630"/>
    </source>
</evidence>
<dbReference type="GO" id="GO:0034899">
    <property type="term" value="F:trimethylamine monooxygenase activity"/>
    <property type="evidence" value="ECO:0007669"/>
    <property type="project" value="UniProtKB-EC"/>
</dbReference>
<evidence type="ECO:0000256" key="33">
    <source>
        <dbReference type="RuleBase" id="RU361177"/>
    </source>
</evidence>
<evidence type="ECO:0000256" key="1">
    <source>
        <dbReference type="ARBA" id="ARBA00001974"/>
    </source>
</evidence>
<dbReference type="Gene3D" id="1.20.144.10">
    <property type="entry name" value="Phosphatidic acid phosphatase type 2/haloperoxidase"/>
    <property type="match status" value="1"/>
</dbReference>
<accession>A0AA88MGR2</accession>
<dbReference type="EMBL" id="JAUPFM010000012">
    <property type="protein sequence ID" value="KAK2835802.1"/>
    <property type="molecule type" value="Genomic_DNA"/>
</dbReference>
<evidence type="ECO:0000259" key="36">
    <source>
        <dbReference type="SMART" id="SM00014"/>
    </source>
</evidence>
<evidence type="ECO:0000256" key="17">
    <source>
        <dbReference type="ARBA" id="ARBA00023136"/>
    </source>
</evidence>
<dbReference type="CDD" id="cd03391">
    <property type="entry name" value="PAP2_containing_2_like"/>
    <property type="match status" value="1"/>
</dbReference>
<name>A0AA88MGR2_CHASR</name>
<evidence type="ECO:0000256" key="6">
    <source>
        <dbReference type="ARBA" id="ARBA00022553"/>
    </source>
</evidence>
<evidence type="ECO:0000256" key="18">
    <source>
        <dbReference type="ARBA" id="ARBA00045722"/>
    </source>
</evidence>
<dbReference type="GO" id="GO:0004499">
    <property type="term" value="F:N,N-dimethylaniline monooxygenase activity"/>
    <property type="evidence" value="ECO:0007669"/>
    <property type="project" value="InterPro"/>
</dbReference>
<comment type="catalytic activity">
    <reaction evidence="28">
        <text>octan-3-one + NADPH + O2 + H(+) = ethyl hexanoate + NADP(+) + H2O</text>
        <dbReference type="Rhea" id="RHEA:54856"/>
        <dbReference type="ChEBI" id="CHEBI:15377"/>
        <dbReference type="ChEBI" id="CHEBI:15378"/>
        <dbReference type="ChEBI" id="CHEBI:15379"/>
        <dbReference type="ChEBI" id="CHEBI:57783"/>
        <dbReference type="ChEBI" id="CHEBI:58349"/>
        <dbReference type="ChEBI" id="CHEBI:80946"/>
        <dbReference type="ChEBI" id="CHEBI:86055"/>
    </reaction>
    <physiologicalReaction direction="left-to-right" evidence="28">
        <dbReference type="Rhea" id="RHEA:54857"/>
    </physiologicalReaction>
</comment>
<dbReference type="PANTHER" id="PTHR23023">
    <property type="entry name" value="DIMETHYLANILINE MONOOXYGENASE"/>
    <property type="match status" value="1"/>
</dbReference>
<dbReference type="GO" id="GO:0005789">
    <property type="term" value="C:endoplasmic reticulum membrane"/>
    <property type="evidence" value="ECO:0007669"/>
    <property type="project" value="UniProtKB-SubCell"/>
</dbReference>
<protein>
    <recommendedName>
        <fullName evidence="33">Flavin-containing monooxygenase</fullName>
        <ecNumber evidence="33">1.-.-.-</ecNumber>
    </recommendedName>
</protein>
<comment type="function">
    <text evidence="18">Acts as a Baeyer-Villiger monooxygenase on a broad range of substrates. Catalyzes the insertion of an oxygen atom into a carbon-carbon bond adjacent to a carbonyl, which converts ketones to esters. Active on diverse carbonyl compounds, whereas soft nucleophiles are mostly non- or poorly reactive. In contrast with other forms of FMO it is non- or poorly active on 'classical' substrates such as drugs, pesticides, and dietary components containing soft nucleophilic heteroatoms. Able to oxidize drug molecules bearing a carbonyl group on an aliphatic chain, such as nabumetone and pentoxifylline. Also, in the absence of substrates, shows slow but yet significant NADPH oxidase activity. Acts as a positive modulator of cholesterol biosynthesis as well as glucose homeostasis, promoting metabolic aging via pleiotropic effects.</text>
</comment>
<evidence type="ECO:0000256" key="10">
    <source>
        <dbReference type="ARBA" id="ARBA00022827"/>
    </source>
</evidence>
<evidence type="ECO:0000256" key="25">
    <source>
        <dbReference type="ARBA" id="ARBA00047977"/>
    </source>
</evidence>
<comment type="catalytic activity">
    <reaction evidence="31">
        <text>N,N-dimethylaniline + NADPH + O2 + H(+) = N,N-dimethylaniline N-oxide + NADP(+) + H2O</text>
        <dbReference type="Rhea" id="RHEA:24468"/>
        <dbReference type="ChEBI" id="CHEBI:15377"/>
        <dbReference type="ChEBI" id="CHEBI:15378"/>
        <dbReference type="ChEBI" id="CHEBI:15379"/>
        <dbReference type="ChEBI" id="CHEBI:16269"/>
        <dbReference type="ChEBI" id="CHEBI:17735"/>
        <dbReference type="ChEBI" id="CHEBI:57783"/>
        <dbReference type="ChEBI" id="CHEBI:58349"/>
        <dbReference type="EC" id="1.14.13.8"/>
    </reaction>
    <physiologicalReaction direction="left-to-right" evidence="31">
        <dbReference type="Rhea" id="RHEA:24469"/>
    </physiologicalReaction>
</comment>
<comment type="cofactor">
    <cofactor evidence="1 33">
        <name>FAD</name>
        <dbReference type="ChEBI" id="CHEBI:57692"/>
    </cofactor>
</comment>
<comment type="catalytic activity">
    <reaction evidence="30">
        <text>heptan-4-one + NADPH + O2 + H(+) = propyl butanoate + NADP(+) + H2O</text>
        <dbReference type="Rhea" id="RHEA:54852"/>
        <dbReference type="ChEBI" id="CHEBI:15377"/>
        <dbReference type="ChEBI" id="CHEBI:15378"/>
        <dbReference type="ChEBI" id="CHEBI:15379"/>
        <dbReference type="ChEBI" id="CHEBI:57783"/>
        <dbReference type="ChEBI" id="CHEBI:58349"/>
        <dbReference type="ChEBI" id="CHEBI:89484"/>
        <dbReference type="ChEBI" id="CHEBI:89719"/>
    </reaction>
    <physiologicalReaction direction="left-to-right" evidence="30">
        <dbReference type="Rhea" id="RHEA:54853"/>
    </physiologicalReaction>
</comment>
<comment type="catalytic activity">
    <reaction evidence="25">
        <text>hexan-3-one + NADPH + O2 + H(+) = ethyl butanoate + NADP(+) + H2O</text>
        <dbReference type="Rhea" id="RHEA:54844"/>
        <dbReference type="ChEBI" id="CHEBI:15377"/>
        <dbReference type="ChEBI" id="CHEBI:15378"/>
        <dbReference type="ChEBI" id="CHEBI:15379"/>
        <dbReference type="ChEBI" id="CHEBI:57783"/>
        <dbReference type="ChEBI" id="CHEBI:58349"/>
        <dbReference type="ChEBI" id="CHEBI:88764"/>
        <dbReference type="ChEBI" id="CHEBI:89891"/>
    </reaction>
    <physiologicalReaction direction="left-to-right" evidence="25">
        <dbReference type="Rhea" id="RHEA:54845"/>
    </physiologicalReaction>
</comment>
<dbReference type="InterPro" id="IPR020946">
    <property type="entry name" value="Flavin_mOase-like"/>
</dbReference>
<dbReference type="InterPro" id="IPR036188">
    <property type="entry name" value="FAD/NAD-bd_sf"/>
</dbReference>
<dbReference type="SUPFAM" id="SSF51905">
    <property type="entry name" value="FAD/NAD(P)-binding domain"/>
    <property type="match status" value="2"/>
</dbReference>
<comment type="subcellular location">
    <subcellularLocation>
        <location evidence="2">Endoplasmic reticulum membrane</location>
        <topology evidence="2">Single-pass membrane protein</topology>
    </subcellularLocation>
    <subcellularLocation>
        <location evidence="3">Microsome membrane</location>
    </subcellularLocation>
</comment>
<evidence type="ECO:0000256" key="16">
    <source>
        <dbReference type="ARBA" id="ARBA00023098"/>
    </source>
</evidence>
<dbReference type="AlphaFoldDB" id="A0AA88MGR2"/>
<comment type="catalytic activity">
    <reaction evidence="20">
        <text>hypotaurine + NADH + O2 + H(+) = taurine + NAD(+) + H2O</text>
        <dbReference type="Rhea" id="RHEA:74111"/>
        <dbReference type="ChEBI" id="CHEBI:15377"/>
        <dbReference type="ChEBI" id="CHEBI:15378"/>
        <dbReference type="ChEBI" id="CHEBI:15379"/>
        <dbReference type="ChEBI" id="CHEBI:57540"/>
        <dbReference type="ChEBI" id="CHEBI:57853"/>
        <dbReference type="ChEBI" id="CHEBI:57945"/>
        <dbReference type="ChEBI" id="CHEBI:507393"/>
        <dbReference type="EC" id="1.14.13.8"/>
    </reaction>
    <physiologicalReaction direction="left-to-right" evidence="20">
        <dbReference type="Rhea" id="RHEA:74112"/>
    </physiologicalReaction>
</comment>
<dbReference type="GO" id="GO:0050661">
    <property type="term" value="F:NADP binding"/>
    <property type="evidence" value="ECO:0007669"/>
    <property type="project" value="InterPro"/>
</dbReference>
<evidence type="ECO:0000256" key="13">
    <source>
        <dbReference type="ARBA" id="ARBA00022989"/>
    </source>
</evidence>
<feature type="compositionally biased region" description="Low complexity" evidence="34">
    <location>
        <begin position="62"/>
        <end position="72"/>
    </location>
</feature>